<accession>A0ABS0C3V2</accession>
<comment type="caution">
    <text evidence="1">The sequence shown here is derived from an EMBL/GenBank/DDBJ whole genome shotgun (WGS) entry which is preliminary data.</text>
</comment>
<name>A0ABS0C3V2_9NOCA</name>
<dbReference type="RefSeq" id="WP_195032145.1">
    <property type="nucleotide sequence ID" value="NZ_JADLRE010000004.1"/>
</dbReference>
<proteinExistence type="predicted"/>
<organism evidence="1 2">
    <name type="scientific">Nocardia abscessus</name>
    <dbReference type="NCBI Taxonomy" id="120957"/>
    <lineage>
        <taxon>Bacteria</taxon>
        <taxon>Bacillati</taxon>
        <taxon>Actinomycetota</taxon>
        <taxon>Actinomycetes</taxon>
        <taxon>Mycobacteriales</taxon>
        <taxon>Nocardiaceae</taxon>
        <taxon>Nocardia</taxon>
    </lineage>
</organism>
<protein>
    <submittedName>
        <fullName evidence="1">Uncharacterized protein</fullName>
    </submittedName>
</protein>
<evidence type="ECO:0000313" key="2">
    <source>
        <dbReference type="Proteomes" id="UP000807309"/>
    </source>
</evidence>
<evidence type="ECO:0000313" key="1">
    <source>
        <dbReference type="EMBL" id="MBF6224841.1"/>
    </source>
</evidence>
<reference evidence="1 2" key="1">
    <citation type="submission" date="2020-10" db="EMBL/GenBank/DDBJ databases">
        <title>Identification of Nocardia species via Next-generation sequencing and recognition of intraspecies genetic diversity.</title>
        <authorList>
            <person name="Li P."/>
            <person name="Li P."/>
            <person name="Lu B."/>
        </authorList>
    </citation>
    <scope>NUCLEOTIDE SEQUENCE [LARGE SCALE GENOMIC DNA]</scope>
    <source>
        <strain evidence="1 2">N-11</strain>
    </source>
</reference>
<keyword evidence="2" id="KW-1185">Reference proteome</keyword>
<sequence>MTAKVIGFPRKDLTDDREQAVTTIRELADRVGYTLVEMLTPGHEIEPDPGTWLIVRIHGHRAAAVVIADERHLPEPMLDEVAAVCSVVTPVRIMPGHVQYPEG</sequence>
<dbReference type="EMBL" id="JADLRE010000004">
    <property type="protein sequence ID" value="MBF6224841.1"/>
    <property type="molecule type" value="Genomic_DNA"/>
</dbReference>
<dbReference type="Proteomes" id="UP000807309">
    <property type="component" value="Unassembled WGS sequence"/>
</dbReference>
<gene>
    <name evidence="1" type="ORF">IU470_06925</name>
</gene>